<dbReference type="HOGENOM" id="CLU_097806_6_2_0"/>
<dbReference type="OrthoDB" id="9799175at2"/>
<dbReference type="eggNOG" id="COG0640">
    <property type="taxonomic scope" value="Bacteria"/>
</dbReference>
<dbReference type="InterPro" id="IPR051011">
    <property type="entry name" value="Metal_resp_trans_reg"/>
</dbReference>
<keyword evidence="3" id="KW-0804">Transcription</keyword>
<evidence type="ECO:0000313" key="5">
    <source>
        <dbReference type="EMBL" id="ADO82245.1"/>
    </source>
</evidence>
<gene>
    <name evidence="5" type="ordered locus">Ilyop_0457</name>
</gene>
<dbReference type="GO" id="GO:0003700">
    <property type="term" value="F:DNA-binding transcription factor activity"/>
    <property type="evidence" value="ECO:0007669"/>
    <property type="project" value="InterPro"/>
</dbReference>
<dbReference type="Proteomes" id="UP000006875">
    <property type="component" value="Chromosome"/>
</dbReference>
<accession>E3HB94</accession>
<dbReference type="CDD" id="cd00090">
    <property type="entry name" value="HTH_ARSR"/>
    <property type="match status" value="1"/>
</dbReference>
<dbReference type="InterPro" id="IPR036388">
    <property type="entry name" value="WH-like_DNA-bd_sf"/>
</dbReference>
<feature type="domain" description="HTH arsR-type" evidence="4">
    <location>
        <begin position="1"/>
        <end position="90"/>
    </location>
</feature>
<evidence type="ECO:0000256" key="2">
    <source>
        <dbReference type="ARBA" id="ARBA00023125"/>
    </source>
</evidence>
<evidence type="ECO:0000313" key="6">
    <source>
        <dbReference type="Proteomes" id="UP000006875"/>
    </source>
</evidence>
<dbReference type="PROSITE" id="PS50987">
    <property type="entry name" value="HTH_ARSR_2"/>
    <property type="match status" value="1"/>
</dbReference>
<dbReference type="PRINTS" id="PR00778">
    <property type="entry name" value="HTHARSR"/>
</dbReference>
<dbReference type="InterPro" id="IPR036390">
    <property type="entry name" value="WH_DNA-bd_sf"/>
</dbReference>
<evidence type="ECO:0000256" key="3">
    <source>
        <dbReference type="ARBA" id="ARBA00023163"/>
    </source>
</evidence>
<name>E3HB94_ILYPC</name>
<dbReference type="InterPro" id="IPR001845">
    <property type="entry name" value="HTH_ArsR_DNA-bd_dom"/>
</dbReference>
<proteinExistence type="predicted"/>
<sequence length="90" mass="10019">MEIDKAVLLFKMMSNPIRLGILKELSEKGVLCVSMLEEAIGSSQSSTSQHLAHLRNSGILTCQKNGKKVCYTIADKNVEELIKQLKLEEN</sequence>
<organism evidence="5 6">
    <name type="scientific">Ilyobacter polytropus (strain ATCC 51220 / DSM 2926 / LMG 16218 / CuHBu1)</name>
    <dbReference type="NCBI Taxonomy" id="572544"/>
    <lineage>
        <taxon>Bacteria</taxon>
        <taxon>Fusobacteriati</taxon>
        <taxon>Fusobacteriota</taxon>
        <taxon>Fusobacteriia</taxon>
        <taxon>Fusobacteriales</taxon>
        <taxon>Fusobacteriaceae</taxon>
        <taxon>Ilyobacter</taxon>
    </lineage>
</organism>
<dbReference type="STRING" id="572544.Ilyop_0457"/>
<dbReference type="RefSeq" id="WP_013386915.1">
    <property type="nucleotide sequence ID" value="NC_014632.1"/>
</dbReference>
<dbReference type="AlphaFoldDB" id="E3HB94"/>
<keyword evidence="2" id="KW-0238">DNA-binding</keyword>
<keyword evidence="1" id="KW-0805">Transcription regulation</keyword>
<dbReference type="EMBL" id="CP002281">
    <property type="protein sequence ID" value="ADO82245.1"/>
    <property type="molecule type" value="Genomic_DNA"/>
</dbReference>
<dbReference type="SMART" id="SM00418">
    <property type="entry name" value="HTH_ARSR"/>
    <property type="match status" value="1"/>
</dbReference>
<reference evidence="5 6" key="1">
    <citation type="journal article" date="2010" name="Stand. Genomic Sci.">
        <title>Complete genome sequence of Ilyobacter polytropus type strain (CuHbu1).</title>
        <authorList>
            <person name="Sikorski J."/>
            <person name="Chertkov O."/>
            <person name="Lapidus A."/>
            <person name="Nolan M."/>
            <person name="Lucas S."/>
            <person name="Del Rio T.G."/>
            <person name="Tice H."/>
            <person name="Cheng J.F."/>
            <person name="Tapia R."/>
            <person name="Han C."/>
            <person name="Goodwin L."/>
            <person name="Pitluck S."/>
            <person name="Liolios K."/>
            <person name="Ivanova N."/>
            <person name="Mavromatis K."/>
            <person name="Mikhailova N."/>
            <person name="Pati A."/>
            <person name="Chen A."/>
            <person name="Palaniappan K."/>
            <person name="Land M."/>
            <person name="Hauser L."/>
            <person name="Chang Y.J."/>
            <person name="Jeffries C.D."/>
            <person name="Brambilla E."/>
            <person name="Yasawong M."/>
            <person name="Rohde M."/>
            <person name="Pukall R."/>
            <person name="Spring S."/>
            <person name="Goker M."/>
            <person name="Woyke T."/>
            <person name="Bristow J."/>
            <person name="Eisen J.A."/>
            <person name="Markowitz V."/>
            <person name="Hugenholtz P."/>
            <person name="Kyrpides N.C."/>
            <person name="Klenk H.P."/>
        </authorList>
    </citation>
    <scope>NUCLEOTIDE SEQUENCE [LARGE SCALE GENOMIC DNA]</scope>
    <source>
        <strain evidence="6">ATCC 51220 / DSM 2926 / LMG 16218 / CuHBu1</strain>
    </source>
</reference>
<dbReference type="PANTHER" id="PTHR43132">
    <property type="entry name" value="ARSENICAL RESISTANCE OPERON REPRESSOR ARSR-RELATED"/>
    <property type="match status" value="1"/>
</dbReference>
<dbReference type="InterPro" id="IPR011991">
    <property type="entry name" value="ArsR-like_HTH"/>
</dbReference>
<dbReference type="GO" id="GO:0003677">
    <property type="term" value="F:DNA binding"/>
    <property type="evidence" value="ECO:0007669"/>
    <property type="project" value="UniProtKB-KW"/>
</dbReference>
<evidence type="ECO:0000259" key="4">
    <source>
        <dbReference type="PROSITE" id="PS50987"/>
    </source>
</evidence>
<dbReference type="PANTHER" id="PTHR43132:SF2">
    <property type="entry name" value="ARSENICAL RESISTANCE OPERON REPRESSOR ARSR-RELATED"/>
    <property type="match status" value="1"/>
</dbReference>
<dbReference type="KEGG" id="ipo:Ilyop_0457"/>
<dbReference type="NCBIfam" id="NF033788">
    <property type="entry name" value="HTH_metalloreg"/>
    <property type="match status" value="1"/>
</dbReference>
<evidence type="ECO:0000256" key="1">
    <source>
        <dbReference type="ARBA" id="ARBA00023015"/>
    </source>
</evidence>
<dbReference type="Gene3D" id="1.10.10.10">
    <property type="entry name" value="Winged helix-like DNA-binding domain superfamily/Winged helix DNA-binding domain"/>
    <property type="match status" value="1"/>
</dbReference>
<dbReference type="SUPFAM" id="SSF46785">
    <property type="entry name" value="Winged helix' DNA-binding domain"/>
    <property type="match status" value="1"/>
</dbReference>
<keyword evidence="6" id="KW-1185">Reference proteome</keyword>
<protein>
    <submittedName>
        <fullName evidence="5">Transcriptional regulator, ArsR family</fullName>
    </submittedName>
</protein>
<dbReference type="Pfam" id="PF01022">
    <property type="entry name" value="HTH_5"/>
    <property type="match status" value="1"/>
</dbReference>